<dbReference type="Proteomes" id="UP000287712">
    <property type="component" value="Segment"/>
</dbReference>
<feature type="region of interest" description="Disordered" evidence="1">
    <location>
        <begin position="44"/>
        <end position="80"/>
    </location>
</feature>
<reference evidence="2 3" key="1">
    <citation type="submission" date="2018-12" db="EMBL/GenBank/DDBJ databases">
        <authorList>
            <person name="Lauer M.J."/>
            <person name="Adewumi O.M."/>
            <person name="Alachi P."/>
            <person name="Anderson S.J."/>
            <person name="Bakarey A.S."/>
            <person name="Beyer A.R."/>
            <person name="Biederman W.H."/>
            <person name="Bollivar D.W."/>
            <person name="Butela K.A."/>
            <person name="Byrum C.A."/>
            <person name="Caughron J.E."/>
            <person name="Coleman S.T."/>
            <person name="Collins D.P."/>
            <person name="Cresawn S.G."/>
            <person name="Dougan K.E."/>
            <person name="Duffy I."/>
            <person name="Eivazova E.R."/>
            <person name="Engstrom E.M."/>
            <person name="Fallest-Strobl P.C."/>
            <person name="Godde J.S."/>
            <person name="Gogarten J.P."/>
            <person name="Hammer B.W."/>
            <person name="Heller D.M."/>
            <person name="Lee J.S."/>
            <person name="Leonard J.E."/>
            <person name="Long J.A."/>
            <person name="Mastrapaolo M.D."/>
            <person name="Mathur V."/>
            <person name="Mesich B.L."/>
            <person name="Mitchell J.C."/>
            <person name="Moore R."/>
            <person name="Pandey S."/>
            <person name="Pollack M.J."/>
            <person name="Popolizio T.R."/>
            <person name="Porter M.L."/>
            <person name="Reid N.M."/>
            <person name="Salvitti L.R."/>
            <person name="Sayre B.L."/>
            <person name="Schrock T.A."/>
            <person name="Sconiers W.B."/>
            <person name="Sheehy R."/>
            <person name="Shows K.H."/>
            <person name="Sprangers S.A."/>
            <person name="Sprenkle A.B."/>
            <person name="Swerdlow S.J."/>
            <person name="Theoret J.R."/>
            <person name="Thompson K.M."/>
            <person name="Tibbetts T.J."/>
            <person name="Tigges M."/>
            <person name="Van A.R."/>
            <person name="Washington J.M."/>
            <person name="Windsor E.J."/>
            <person name="Wingfield D.L."/>
            <person name="Yoon E.J."/>
            <person name="Garlena R.A."/>
            <person name="Russell D.A."/>
            <person name="Pope W.H."/>
            <person name="Jacobs-Sera D."/>
            <person name="Hatfull G.F."/>
        </authorList>
    </citation>
    <scope>NUCLEOTIDE SEQUENCE [LARGE SCALE GENOMIC DNA]</scope>
</reference>
<evidence type="ECO:0000256" key="1">
    <source>
        <dbReference type="SAM" id="MobiDB-lite"/>
    </source>
</evidence>
<evidence type="ECO:0000313" key="3">
    <source>
        <dbReference type="Proteomes" id="UP000287712"/>
    </source>
</evidence>
<dbReference type="RefSeq" id="YP_009818845.1">
    <property type="nucleotide sequence ID" value="NC_048144.1"/>
</dbReference>
<name>A0A3T0INU3_9CAUD</name>
<feature type="compositionally biased region" description="Polar residues" evidence="1">
    <location>
        <begin position="60"/>
        <end position="73"/>
    </location>
</feature>
<sequence length="80" mass="8557">MSNIKPSSHGIVVEHKETGIHYAVSDANYNEAIHRKVRDLKPGETVLGFKPKPKEPLGGTTATKTEGSASAASQEKKEGN</sequence>
<protein>
    <submittedName>
        <fullName evidence="2">Uncharacterized protein</fullName>
    </submittedName>
</protein>
<evidence type="ECO:0000313" key="2">
    <source>
        <dbReference type="EMBL" id="AZV01720.1"/>
    </source>
</evidence>
<proteinExistence type="predicted"/>
<organism evidence="2 3">
    <name type="scientific">Microbacterium phage Schubert</name>
    <dbReference type="NCBI Taxonomy" id="2500787"/>
    <lineage>
        <taxon>Viruses</taxon>
        <taxon>Duplodnaviria</taxon>
        <taxon>Heunggongvirae</taxon>
        <taxon>Uroviricota</taxon>
        <taxon>Caudoviricetes</taxon>
        <taxon>Schubertvirus</taxon>
        <taxon>Schubertvirus schubert</taxon>
    </lineage>
</organism>
<gene>
    <name evidence="2" type="primary">13</name>
    <name evidence="2" type="ORF">SEA_SCHUBERT_13</name>
</gene>
<dbReference type="KEGG" id="vg:55010192"/>
<accession>A0A3T0INU3</accession>
<keyword evidence="3" id="KW-1185">Reference proteome</keyword>
<dbReference type="EMBL" id="MK308637">
    <property type="protein sequence ID" value="AZV01720.1"/>
    <property type="molecule type" value="Genomic_DNA"/>
</dbReference>
<dbReference type="GeneID" id="55010192"/>